<dbReference type="PROSITE" id="PS50039">
    <property type="entry name" value="FORK_HEAD_3"/>
    <property type="match status" value="1"/>
</dbReference>
<feature type="domain" description="Fork-head" evidence="8">
    <location>
        <begin position="48"/>
        <end position="142"/>
    </location>
</feature>
<dbReference type="GO" id="GO:0000978">
    <property type="term" value="F:RNA polymerase II cis-regulatory region sequence-specific DNA binding"/>
    <property type="evidence" value="ECO:0007669"/>
    <property type="project" value="TreeGrafter"/>
</dbReference>
<dbReference type="GO" id="GO:0009653">
    <property type="term" value="P:anatomical structure morphogenesis"/>
    <property type="evidence" value="ECO:0007669"/>
    <property type="project" value="TreeGrafter"/>
</dbReference>
<dbReference type="AlphaFoldDB" id="A0A151MI21"/>
<dbReference type="OrthoDB" id="5954824at2759"/>
<dbReference type="RefSeq" id="XP_006259141.2">
    <property type="nucleotide sequence ID" value="XM_006259079.4"/>
</dbReference>
<dbReference type="InterPro" id="IPR030456">
    <property type="entry name" value="TF_fork_head_CS_2"/>
</dbReference>
<dbReference type="PROSITE" id="PS00658">
    <property type="entry name" value="FORK_HEAD_2"/>
    <property type="match status" value="1"/>
</dbReference>
<dbReference type="EMBL" id="AKHW03006102">
    <property type="protein sequence ID" value="KYO24164.1"/>
    <property type="molecule type" value="Genomic_DNA"/>
</dbReference>
<name>A0A151MI21_ALLMI</name>
<dbReference type="InterPro" id="IPR036390">
    <property type="entry name" value="WH_DNA-bd_sf"/>
</dbReference>
<evidence type="ECO:0000256" key="2">
    <source>
        <dbReference type="ARBA" id="ARBA00023015"/>
    </source>
</evidence>
<evidence type="ECO:0000256" key="4">
    <source>
        <dbReference type="ARBA" id="ARBA00023163"/>
    </source>
</evidence>
<dbReference type="GeneID" id="102560985"/>
<dbReference type="SUPFAM" id="SSF46785">
    <property type="entry name" value="Winged helix' DNA-binding domain"/>
    <property type="match status" value="1"/>
</dbReference>
<comment type="subcellular location">
    <subcellularLocation>
        <location evidence="1 6">Nucleus</location>
    </subcellularLocation>
</comment>
<keyword evidence="5 6" id="KW-0539">Nucleus</keyword>
<keyword evidence="10" id="KW-1185">Reference proteome</keyword>
<dbReference type="Pfam" id="PF00250">
    <property type="entry name" value="Forkhead"/>
    <property type="match status" value="1"/>
</dbReference>
<evidence type="ECO:0000259" key="8">
    <source>
        <dbReference type="PROSITE" id="PS50039"/>
    </source>
</evidence>
<dbReference type="InterPro" id="IPR001766">
    <property type="entry name" value="Fork_head_dom"/>
</dbReference>
<keyword evidence="2" id="KW-0805">Transcription regulation</keyword>
<dbReference type="PANTHER" id="PTHR11829:SF370">
    <property type="entry name" value="FORKHEAD BOX PROTEIN S1"/>
    <property type="match status" value="1"/>
</dbReference>
<evidence type="ECO:0000313" key="9">
    <source>
        <dbReference type="EMBL" id="KYO24164.1"/>
    </source>
</evidence>
<evidence type="ECO:0000256" key="6">
    <source>
        <dbReference type="PROSITE-ProRule" id="PRU00089"/>
    </source>
</evidence>
<evidence type="ECO:0000313" key="10">
    <source>
        <dbReference type="Proteomes" id="UP000050525"/>
    </source>
</evidence>
<keyword evidence="4" id="KW-0804">Transcription</keyword>
<dbReference type="KEGG" id="amj:102560985"/>
<evidence type="ECO:0000256" key="7">
    <source>
        <dbReference type="SAM" id="MobiDB-lite"/>
    </source>
</evidence>
<dbReference type="SMART" id="SM00339">
    <property type="entry name" value="FH"/>
    <property type="match status" value="1"/>
</dbReference>
<dbReference type="GO" id="GO:0000981">
    <property type="term" value="F:DNA-binding transcription factor activity, RNA polymerase II-specific"/>
    <property type="evidence" value="ECO:0007669"/>
    <property type="project" value="TreeGrafter"/>
</dbReference>
<accession>A0A151MI21</accession>
<evidence type="ECO:0000256" key="5">
    <source>
        <dbReference type="ARBA" id="ARBA00023242"/>
    </source>
</evidence>
<dbReference type="PRINTS" id="PR00053">
    <property type="entry name" value="FORKHEAD"/>
</dbReference>
<dbReference type="PROSITE" id="PS00657">
    <property type="entry name" value="FORK_HEAD_1"/>
    <property type="match status" value="1"/>
</dbReference>
<protein>
    <submittedName>
        <fullName evidence="9">Forkhead box protein S1</fullName>
    </submittedName>
</protein>
<dbReference type="InterPro" id="IPR018122">
    <property type="entry name" value="TF_fork_head_CS_1"/>
</dbReference>
<dbReference type="PANTHER" id="PTHR11829">
    <property type="entry name" value="FORKHEAD BOX PROTEIN"/>
    <property type="match status" value="1"/>
</dbReference>
<dbReference type="InterPro" id="IPR047364">
    <property type="entry name" value="FH_FOXS1"/>
</dbReference>
<dbReference type="InterPro" id="IPR050211">
    <property type="entry name" value="FOX_domain-containing"/>
</dbReference>
<reference evidence="9 10" key="1">
    <citation type="journal article" date="2012" name="Genome Biol.">
        <title>Sequencing three crocodilian genomes to illuminate the evolution of archosaurs and amniotes.</title>
        <authorList>
            <person name="St John J.A."/>
            <person name="Braun E.L."/>
            <person name="Isberg S.R."/>
            <person name="Miles L.G."/>
            <person name="Chong A.Y."/>
            <person name="Gongora J."/>
            <person name="Dalzell P."/>
            <person name="Moran C."/>
            <person name="Bed'hom B."/>
            <person name="Abzhanov A."/>
            <person name="Burgess S.C."/>
            <person name="Cooksey A.M."/>
            <person name="Castoe T.A."/>
            <person name="Crawford N.G."/>
            <person name="Densmore L.D."/>
            <person name="Drew J.C."/>
            <person name="Edwards S.V."/>
            <person name="Faircloth B.C."/>
            <person name="Fujita M.K."/>
            <person name="Greenwold M.J."/>
            <person name="Hoffmann F.G."/>
            <person name="Howard J.M."/>
            <person name="Iguchi T."/>
            <person name="Janes D.E."/>
            <person name="Khan S.Y."/>
            <person name="Kohno S."/>
            <person name="de Koning A.J."/>
            <person name="Lance S.L."/>
            <person name="McCarthy F.M."/>
            <person name="McCormack J.E."/>
            <person name="Merchant M.E."/>
            <person name="Peterson D.G."/>
            <person name="Pollock D.D."/>
            <person name="Pourmand N."/>
            <person name="Raney B.J."/>
            <person name="Roessler K.A."/>
            <person name="Sanford J.R."/>
            <person name="Sawyer R.H."/>
            <person name="Schmidt C.J."/>
            <person name="Triplett E.W."/>
            <person name="Tuberville T.D."/>
            <person name="Venegas-Anaya M."/>
            <person name="Howard J.T."/>
            <person name="Jarvis E.D."/>
            <person name="Guillette L.J.Jr."/>
            <person name="Glenn T.C."/>
            <person name="Green R.E."/>
            <person name="Ray D.A."/>
        </authorList>
    </citation>
    <scope>NUCLEOTIDE SEQUENCE [LARGE SCALE GENOMIC DNA]</scope>
    <source>
        <strain evidence="9">KSC_2009_1</strain>
    </source>
</reference>
<feature type="compositionally biased region" description="Pro residues" evidence="7">
    <location>
        <begin position="174"/>
        <end position="184"/>
    </location>
</feature>
<sequence length="485" mass="52390">MQLEYPAPASSLRVPPEPGACSNLGMVLAPYAGSTAGSGQAPAGEAAKPPYSYIALITMAIQSTPEKRITLNGIYRYIMGHFTFYRDNKQGWQNSIRHNLSLNECFVKVPRDDKKPGKGNYWTLDPDCYNMFENGSFLRRRRRFTRKRGRGDAPGTEAEETRKKPSKPRTRQVPPAPAPAPAPAPEIKTEGGYSPLEPSGASQMLSGEAQGDAKERAQSSVDPGARCPEQPRKYLQKPRQACLYLPEGPEPKPQLFKEPCYPLPESRGQELPLLKEPIFGGLQPHIPMPRLSPYTSPGERLSQPAPEIKDSLPDAVLAESALETKEPAAPALGLAQPFSQVAPGFATPLLGPGKAPLPCGRQPSPACFPGFEGEAYVKPALPMFGSFGCAGTDALSGNYQCRVQALSFCMNERPCSSALEHILSSAQPGGPGAPVQPPPFHPALQLPGDQKESWPGGAFPLQGGNSYHLGLPKCIYRTPGMFFFE</sequence>
<dbReference type="eggNOG" id="KOG2294">
    <property type="taxonomic scope" value="Eukaryota"/>
</dbReference>
<dbReference type="CDD" id="cd20037">
    <property type="entry name" value="FH_FOXS1"/>
    <property type="match status" value="1"/>
</dbReference>
<dbReference type="Gene3D" id="1.10.10.10">
    <property type="entry name" value="Winged helix-like DNA-binding domain superfamily/Winged helix DNA-binding domain"/>
    <property type="match status" value="1"/>
</dbReference>
<feature type="region of interest" description="Disordered" evidence="7">
    <location>
        <begin position="142"/>
        <end position="235"/>
    </location>
</feature>
<feature type="region of interest" description="Disordered" evidence="7">
    <location>
        <begin position="426"/>
        <end position="457"/>
    </location>
</feature>
<keyword evidence="3 6" id="KW-0238">DNA-binding</keyword>
<gene>
    <name evidence="9" type="primary">FOXS1</name>
    <name evidence="9" type="ORF">Y1Q_0020278</name>
</gene>
<dbReference type="GO" id="GO:0030154">
    <property type="term" value="P:cell differentiation"/>
    <property type="evidence" value="ECO:0007669"/>
    <property type="project" value="TreeGrafter"/>
</dbReference>
<dbReference type="InterPro" id="IPR036388">
    <property type="entry name" value="WH-like_DNA-bd_sf"/>
</dbReference>
<comment type="caution">
    <text evidence="9">The sequence shown here is derived from an EMBL/GenBank/DDBJ whole genome shotgun (WGS) entry which is preliminary data.</text>
</comment>
<organism evidence="9 10">
    <name type="scientific">Alligator mississippiensis</name>
    <name type="common">American alligator</name>
    <dbReference type="NCBI Taxonomy" id="8496"/>
    <lineage>
        <taxon>Eukaryota</taxon>
        <taxon>Metazoa</taxon>
        <taxon>Chordata</taxon>
        <taxon>Craniata</taxon>
        <taxon>Vertebrata</taxon>
        <taxon>Euteleostomi</taxon>
        <taxon>Archelosauria</taxon>
        <taxon>Archosauria</taxon>
        <taxon>Crocodylia</taxon>
        <taxon>Alligatoridae</taxon>
        <taxon>Alligatorinae</taxon>
        <taxon>Alligator</taxon>
    </lineage>
</organism>
<dbReference type="Proteomes" id="UP000050525">
    <property type="component" value="Unassembled WGS sequence"/>
</dbReference>
<evidence type="ECO:0000256" key="3">
    <source>
        <dbReference type="ARBA" id="ARBA00023125"/>
    </source>
</evidence>
<dbReference type="FunFam" id="1.10.10.10:FF:000016">
    <property type="entry name" value="Forkhead box protein I1"/>
    <property type="match status" value="1"/>
</dbReference>
<proteinExistence type="predicted"/>
<evidence type="ECO:0000256" key="1">
    <source>
        <dbReference type="ARBA" id="ARBA00004123"/>
    </source>
</evidence>
<dbReference type="STRING" id="8496.A0A151MI21"/>
<dbReference type="CTD" id="2307"/>
<feature type="DNA-binding region" description="Fork-head" evidence="6">
    <location>
        <begin position="48"/>
        <end position="142"/>
    </location>
</feature>
<dbReference type="GO" id="GO:0005634">
    <property type="term" value="C:nucleus"/>
    <property type="evidence" value="ECO:0007669"/>
    <property type="project" value="UniProtKB-SubCell"/>
</dbReference>